<accession>A0AAD6NH55</accession>
<reference evidence="1" key="1">
    <citation type="submission" date="2023-01" db="EMBL/GenBank/DDBJ databases">
        <title>The chitinases involved in constricting ring structure development in the nematode-trapping fungus Drechslerella dactyloides.</title>
        <authorList>
            <person name="Wang R."/>
            <person name="Zhang L."/>
            <person name="Tang P."/>
            <person name="Li S."/>
            <person name="Liang L."/>
        </authorList>
    </citation>
    <scope>NUCLEOTIDE SEQUENCE</scope>
    <source>
        <strain evidence="1">YMF1.00031</strain>
    </source>
</reference>
<evidence type="ECO:0000313" key="1">
    <source>
        <dbReference type="EMBL" id="KAJ6256433.1"/>
    </source>
</evidence>
<organism evidence="1 2">
    <name type="scientific">Drechslerella dactyloides</name>
    <name type="common">Nematode-trapping fungus</name>
    <name type="synonym">Arthrobotrys dactyloides</name>
    <dbReference type="NCBI Taxonomy" id="74499"/>
    <lineage>
        <taxon>Eukaryota</taxon>
        <taxon>Fungi</taxon>
        <taxon>Dikarya</taxon>
        <taxon>Ascomycota</taxon>
        <taxon>Pezizomycotina</taxon>
        <taxon>Orbiliomycetes</taxon>
        <taxon>Orbiliales</taxon>
        <taxon>Orbiliaceae</taxon>
        <taxon>Drechslerella</taxon>
    </lineage>
</organism>
<sequence length="100" mass="10859">MRDGKRTTVHDQNPDIEKKLAARRIFALGQGGFDHSSVLGQEAESSQIVDRAHCRGCIKNFNFSRCPGTTVGRSWEGAAILVRRGKTSPVPAARLNEAGP</sequence>
<gene>
    <name evidence="1" type="ORF">Dda_8934</name>
</gene>
<dbReference type="EMBL" id="JAQGDS010000013">
    <property type="protein sequence ID" value="KAJ6256433.1"/>
    <property type="molecule type" value="Genomic_DNA"/>
</dbReference>
<name>A0AAD6NH55_DREDA</name>
<proteinExistence type="predicted"/>
<protein>
    <submittedName>
        <fullName evidence="1">Uncharacterized protein</fullName>
    </submittedName>
</protein>
<evidence type="ECO:0000313" key="2">
    <source>
        <dbReference type="Proteomes" id="UP001221413"/>
    </source>
</evidence>
<dbReference type="Proteomes" id="UP001221413">
    <property type="component" value="Unassembled WGS sequence"/>
</dbReference>
<dbReference type="AlphaFoldDB" id="A0AAD6NH55"/>
<comment type="caution">
    <text evidence="1">The sequence shown here is derived from an EMBL/GenBank/DDBJ whole genome shotgun (WGS) entry which is preliminary data.</text>
</comment>
<keyword evidence="2" id="KW-1185">Reference proteome</keyword>